<dbReference type="RefSeq" id="WP_219004603.1">
    <property type="nucleotide sequence ID" value="NZ_CP079194.1"/>
</dbReference>
<dbReference type="KEGG" id="gce:KYE46_07435"/>
<name>A0A8F6TYZ5_9RHOB</name>
<dbReference type="Proteomes" id="UP000825009">
    <property type="component" value="Chromosome"/>
</dbReference>
<accession>A0A8F6TYZ5</accession>
<proteinExistence type="predicted"/>
<feature type="signal peptide" evidence="1">
    <location>
        <begin position="1"/>
        <end position="19"/>
    </location>
</feature>
<evidence type="ECO:0000313" key="3">
    <source>
        <dbReference type="Proteomes" id="UP000825009"/>
    </source>
</evidence>
<dbReference type="EMBL" id="CP079194">
    <property type="protein sequence ID" value="QXT41038.1"/>
    <property type="molecule type" value="Genomic_DNA"/>
</dbReference>
<reference evidence="2 3" key="1">
    <citation type="submission" date="2021-07" db="EMBL/GenBank/DDBJ databases">
        <title>A novel Jannaschia species isolated from marine dinoflagellate Ceratoperidinium margalefii.</title>
        <authorList>
            <person name="Jiang Y."/>
            <person name="Li Z."/>
        </authorList>
    </citation>
    <scope>NUCLEOTIDE SEQUENCE [LARGE SCALE GENOMIC DNA]</scope>
    <source>
        <strain evidence="2 3">J12C1-MA-4</strain>
    </source>
</reference>
<dbReference type="AlphaFoldDB" id="A0A8F6TYZ5"/>
<keyword evidence="3" id="KW-1185">Reference proteome</keyword>
<evidence type="ECO:0000313" key="2">
    <source>
        <dbReference type="EMBL" id="QXT41038.1"/>
    </source>
</evidence>
<feature type="chain" id="PRO_5034632971" evidence="1">
    <location>
        <begin position="20"/>
        <end position="84"/>
    </location>
</feature>
<keyword evidence="1" id="KW-0732">Signal</keyword>
<organism evidence="2 3">
    <name type="scientific">Gymnodinialimonas ceratoperidinii</name>
    <dbReference type="NCBI Taxonomy" id="2856823"/>
    <lineage>
        <taxon>Bacteria</taxon>
        <taxon>Pseudomonadati</taxon>
        <taxon>Pseudomonadota</taxon>
        <taxon>Alphaproteobacteria</taxon>
        <taxon>Rhodobacterales</taxon>
        <taxon>Paracoccaceae</taxon>
        <taxon>Gymnodinialimonas</taxon>
    </lineage>
</organism>
<evidence type="ECO:0000256" key="1">
    <source>
        <dbReference type="SAM" id="SignalP"/>
    </source>
</evidence>
<sequence>MRFALLTLCVLLLPVACGPGLPDLEQELSAEARAADYPQLVPLDPLLARADAPLRRSAAVEGSSLEARAADLRRRAAWLRAMAL</sequence>
<protein>
    <submittedName>
        <fullName evidence="2">Uncharacterized protein</fullName>
    </submittedName>
</protein>
<gene>
    <name evidence="2" type="ORF">KYE46_07435</name>
</gene>